<keyword evidence="2" id="KW-1185">Reference proteome</keyword>
<dbReference type="Proteomes" id="UP000026961">
    <property type="component" value="Chromosome 3"/>
</dbReference>
<dbReference type="Gramene" id="OGLUM03G21110.1">
    <property type="protein sequence ID" value="OGLUM03G21110.1"/>
    <property type="gene ID" value="OGLUM03G21110"/>
</dbReference>
<evidence type="ECO:0000313" key="1">
    <source>
        <dbReference type="EnsemblPlants" id="OGLUM03G21110.1"/>
    </source>
</evidence>
<dbReference type="HOGENOM" id="CLU_167860_0_0_1"/>
<reference evidence="1" key="1">
    <citation type="submission" date="2015-04" db="UniProtKB">
        <authorList>
            <consortium name="EnsemblPlants"/>
        </authorList>
    </citation>
    <scope>IDENTIFICATION</scope>
</reference>
<proteinExistence type="predicted"/>
<sequence length="96" mass="10383">MVLPTVSSSHGGRGQLGRSEVIGNWKNEAQCVLLGLLLLHALSMVMKGQRDGEPSCSSPECVKVSCLIPVVSRLIPRHQTWYPVSCLVPVNITTDT</sequence>
<dbReference type="EnsemblPlants" id="OGLUM03G21110.1">
    <property type="protein sequence ID" value="OGLUM03G21110.1"/>
    <property type="gene ID" value="OGLUM03G21110"/>
</dbReference>
<dbReference type="AlphaFoldDB" id="A0A0D9Z8H8"/>
<organism evidence="1">
    <name type="scientific">Oryza glumipatula</name>
    <dbReference type="NCBI Taxonomy" id="40148"/>
    <lineage>
        <taxon>Eukaryota</taxon>
        <taxon>Viridiplantae</taxon>
        <taxon>Streptophyta</taxon>
        <taxon>Embryophyta</taxon>
        <taxon>Tracheophyta</taxon>
        <taxon>Spermatophyta</taxon>
        <taxon>Magnoliopsida</taxon>
        <taxon>Liliopsida</taxon>
        <taxon>Poales</taxon>
        <taxon>Poaceae</taxon>
        <taxon>BOP clade</taxon>
        <taxon>Oryzoideae</taxon>
        <taxon>Oryzeae</taxon>
        <taxon>Oryzinae</taxon>
        <taxon>Oryza</taxon>
    </lineage>
</organism>
<reference evidence="1" key="2">
    <citation type="submission" date="2018-05" db="EMBL/GenBank/DDBJ databases">
        <title>OgluRS3 (Oryza glumaepatula Reference Sequence Version 3).</title>
        <authorList>
            <person name="Zhang J."/>
            <person name="Kudrna D."/>
            <person name="Lee S."/>
            <person name="Talag J."/>
            <person name="Welchert J."/>
            <person name="Wing R.A."/>
        </authorList>
    </citation>
    <scope>NUCLEOTIDE SEQUENCE [LARGE SCALE GENOMIC DNA]</scope>
</reference>
<protein>
    <submittedName>
        <fullName evidence="1">Uncharacterized protein</fullName>
    </submittedName>
</protein>
<name>A0A0D9Z8H8_9ORYZ</name>
<evidence type="ECO:0000313" key="2">
    <source>
        <dbReference type="Proteomes" id="UP000026961"/>
    </source>
</evidence>
<accession>A0A0D9Z8H8</accession>